<evidence type="ECO:0000313" key="8">
    <source>
        <dbReference type="EMBL" id="WLS79025.1"/>
    </source>
</evidence>
<dbReference type="PANTHER" id="PTHR18919:SF107">
    <property type="entry name" value="ACETYL-COA ACETYLTRANSFERASE, CYTOSOLIC"/>
    <property type="match status" value="1"/>
</dbReference>
<dbReference type="InterPro" id="IPR020616">
    <property type="entry name" value="Thiolase_N"/>
</dbReference>
<evidence type="ECO:0000259" key="7">
    <source>
        <dbReference type="Pfam" id="PF02803"/>
    </source>
</evidence>
<dbReference type="NCBIfam" id="TIGR01930">
    <property type="entry name" value="AcCoA-C-Actrans"/>
    <property type="match status" value="1"/>
</dbReference>
<dbReference type="Pfam" id="PF00108">
    <property type="entry name" value="Thiolase_N"/>
    <property type="match status" value="1"/>
</dbReference>
<keyword evidence="9" id="KW-1185">Reference proteome</keyword>
<gene>
    <name evidence="8" type="ORF">Q3V30_00450</name>
</gene>
<dbReference type="EC" id="2.3.1.9" evidence="8"/>
<dbReference type="RefSeq" id="WP_306209420.1">
    <property type="nucleotide sequence ID" value="NZ_CP132353.1"/>
</dbReference>
<dbReference type="FunFam" id="3.40.47.10:FF:000010">
    <property type="entry name" value="Acetyl-CoA acetyltransferase (Thiolase)"/>
    <property type="match status" value="1"/>
</dbReference>
<dbReference type="AlphaFoldDB" id="A0AA50HQG7"/>
<dbReference type="SUPFAM" id="SSF53901">
    <property type="entry name" value="Thiolase-like"/>
    <property type="match status" value="2"/>
</dbReference>
<feature type="active site" description="Proton acceptor" evidence="4">
    <location>
        <position position="348"/>
    </location>
</feature>
<name>A0AA50HQG7_9GAMM</name>
<evidence type="ECO:0000256" key="3">
    <source>
        <dbReference type="ARBA" id="ARBA00023315"/>
    </source>
</evidence>
<protein>
    <submittedName>
        <fullName evidence="8">Acetyl-CoA C-acetyltransferase</fullName>
        <ecNumber evidence="8">2.3.1.9</ecNumber>
    </submittedName>
</protein>
<evidence type="ECO:0000256" key="2">
    <source>
        <dbReference type="ARBA" id="ARBA00022679"/>
    </source>
</evidence>
<dbReference type="Proteomes" id="UP001228139">
    <property type="component" value="Chromosome"/>
</dbReference>
<dbReference type="PROSITE" id="PS00098">
    <property type="entry name" value="THIOLASE_1"/>
    <property type="match status" value="1"/>
</dbReference>
<proteinExistence type="inferred from homology"/>
<dbReference type="InterPro" id="IPR020617">
    <property type="entry name" value="Thiolase_C"/>
</dbReference>
<dbReference type="InterPro" id="IPR002155">
    <property type="entry name" value="Thiolase"/>
</dbReference>
<dbReference type="InterPro" id="IPR020610">
    <property type="entry name" value="Thiolase_AS"/>
</dbReference>
<comment type="similarity">
    <text evidence="1 5">Belongs to the thiolase-like superfamily. Thiolase family.</text>
</comment>
<dbReference type="GO" id="GO:0044281">
    <property type="term" value="P:small molecule metabolic process"/>
    <property type="evidence" value="ECO:0007669"/>
    <property type="project" value="UniProtKB-ARBA"/>
</dbReference>
<evidence type="ECO:0000313" key="9">
    <source>
        <dbReference type="Proteomes" id="UP001228139"/>
    </source>
</evidence>
<dbReference type="GO" id="GO:0003985">
    <property type="term" value="F:acetyl-CoA C-acetyltransferase activity"/>
    <property type="evidence" value="ECO:0007669"/>
    <property type="project" value="UniProtKB-EC"/>
</dbReference>
<feature type="active site" description="Acyl-thioester intermediate" evidence="4">
    <location>
        <position position="88"/>
    </location>
</feature>
<evidence type="ECO:0000256" key="1">
    <source>
        <dbReference type="ARBA" id="ARBA00010982"/>
    </source>
</evidence>
<evidence type="ECO:0000256" key="4">
    <source>
        <dbReference type="PIRSR" id="PIRSR000429-1"/>
    </source>
</evidence>
<dbReference type="CDD" id="cd00751">
    <property type="entry name" value="thiolase"/>
    <property type="match status" value="1"/>
</dbReference>
<dbReference type="InterPro" id="IPR020615">
    <property type="entry name" value="Thiolase_acyl_enz_int_AS"/>
</dbReference>
<dbReference type="KEGG" id="epi:Q3V30_00450"/>
<feature type="domain" description="Thiolase N-terminal" evidence="6">
    <location>
        <begin position="4"/>
        <end position="261"/>
    </location>
</feature>
<evidence type="ECO:0000256" key="5">
    <source>
        <dbReference type="RuleBase" id="RU003557"/>
    </source>
</evidence>
<dbReference type="PIRSF" id="PIRSF000429">
    <property type="entry name" value="Ac-CoA_Ac_transf"/>
    <property type="match status" value="1"/>
</dbReference>
<accession>A0AA50HQG7</accession>
<dbReference type="EMBL" id="CP132353">
    <property type="protein sequence ID" value="WLS79025.1"/>
    <property type="molecule type" value="Genomic_DNA"/>
</dbReference>
<dbReference type="PANTHER" id="PTHR18919">
    <property type="entry name" value="ACETYL-COA C-ACYLTRANSFERASE"/>
    <property type="match status" value="1"/>
</dbReference>
<feature type="active site" description="Proton acceptor" evidence="4">
    <location>
        <position position="378"/>
    </location>
</feature>
<evidence type="ECO:0000259" key="6">
    <source>
        <dbReference type="Pfam" id="PF00108"/>
    </source>
</evidence>
<dbReference type="InterPro" id="IPR016039">
    <property type="entry name" value="Thiolase-like"/>
</dbReference>
<feature type="domain" description="Thiolase C-terminal" evidence="7">
    <location>
        <begin position="270"/>
        <end position="390"/>
    </location>
</feature>
<dbReference type="Pfam" id="PF02803">
    <property type="entry name" value="Thiolase_C"/>
    <property type="match status" value="1"/>
</dbReference>
<organism evidence="8 9">
    <name type="scientific">Erwinia pyri</name>
    <dbReference type="NCBI Taxonomy" id="3062598"/>
    <lineage>
        <taxon>Bacteria</taxon>
        <taxon>Pseudomonadati</taxon>
        <taxon>Pseudomonadota</taxon>
        <taxon>Gammaproteobacteria</taxon>
        <taxon>Enterobacterales</taxon>
        <taxon>Erwiniaceae</taxon>
        <taxon>Erwinia</taxon>
    </lineage>
</organism>
<keyword evidence="3 5" id="KW-0012">Acyltransferase</keyword>
<dbReference type="Gene3D" id="3.40.47.10">
    <property type="match status" value="1"/>
</dbReference>
<reference evidence="8 9" key="1">
    <citation type="submission" date="2023-07" db="EMBL/GenBank/DDBJ databases">
        <title>Pathogenic bacteria of pear tree diseases.</title>
        <authorList>
            <person name="Zhang Z."/>
            <person name="He L."/>
            <person name="Huang R."/>
        </authorList>
    </citation>
    <scope>NUCLEOTIDE SEQUENCE [LARGE SCALE GENOMIC DNA]</scope>
    <source>
        <strain evidence="8 9">DE2</strain>
    </source>
</reference>
<keyword evidence="2 5" id="KW-0808">Transferase</keyword>
<dbReference type="PROSITE" id="PS00099">
    <property type="entry name" value="THIOLASE_3"/>
    <property type="match status" value="1"/>
</dbReference>
<sequence>MNEVVIVSAKRTATGAFLGALADRSAAELGSRVIRALLADSGVAASDISQVIMGQVLTAGCGQNPARQSALNAGLPVNTQCLTVNKVCGSGLKSVHLGMQALQTGEAEFVIAGGQESMSNAPHLLMSSRTGKRIGDNNMKDSLISDGLWDVFNDYHMGITAENVATRFNISREMQDEYALLSHIKALDAQTQGIFESEIVPVEWLTPKGEPRRVDKDEGPRQSSIEKLMQLKPVFKKGGTVTAGNASSLNDGAAAVLLCTRDTAVLRGLPILASLGAFANSGIEPALMGAAPVQAIADCLSRSGWKPEQVEQLESNEAFAAQALAVIAGSGIPSERINPYGGAIALGHAIGASGCRILVTLVHGLIRNNQKRGVAALCVGGGEGVALSVSR</sequence>